<evidence type="ECO:0000313" key="1">
    <source>
        <dbReference type="EMBL" id="KAG7287645.1"/>
    </source>
</evidence>
<dbReference type="EMBL" id="JAHCVI010000003">
    <property type="protein sequence ID" value="KAG7287645.1"/>
    <property type="molecule type" value="Genomic_DNA"/>
</dbReference>
<name>A0AAD4EV16_9PEZI</name>
<accession>A0AAD4EV16</accession>
<comment type="caution">
    <text evidence="1">The sequence shown here is derived from an EMBL/GenBank/DDBJ whole genome shotgun (WGS) entry which is preliminary data.</text>
</comment>
<reference evidence="1" key="1">
    <citation type="submission" date="2023-02" db="EMBL/GenBank/DDBJ databases">
        <authorList>
            <person name="Palmer J.M."/>
        </authorList>
    </citation>
    <scope>NUCLEOTIDE SEQUENCE</scope>
    <source>
        <strain evidence="1">FW57</strain>
    </source>
</reference>
<gene>
    <name evidence="1" type="ORF">NEMBOFW57_007158</name>
</gene>
<proteinExistence type="predicted"/>
<dbReference type="Proteomes" id="UP001197093">
    <property type="component" value="Unassembled WGS sequence"/>
</dbReference>
<keyword evidence="2" id="KW-1185">Reference proteome</keyword>
<dbReference type="AlphaFoldDB" id="A0AAD4EV16"/>
<evidence type="ECO:0000313" key="2">
    <source>
        <dbReference type="Proteomes" id="UP001197093"/>
    </source>
</evidence>
<protein>
    <submittedName>
        <fullName evidence="1">Uncharacterized protein</fullName>
    </submittedName>
</protein>
<sequence>MGTTAPTIAQLNERIAALEAENARLNTVANRSRVKLDLPPRYRGGKDALSGFLTLSKAYLGYYPELFPTEVDKFQPTMDDVLNNANEDDREDFINEVFSSYAKFEAKL</sequence>
<organism evidence="1 2">
    <name type="scientific">Staphylotrichum longicolle</name>
    <dbReference type="NCBI Taxonomy" id="669026"/>
    <lineage>
        <taxon>Eukaryota</taxon>
        <taxon>Fungi</taxon>
        <taxon>Dikarya</taxon>
        <taxon>Ascomycota</taxon>
        <taxon>Pezizomycotina</taxon>
        <taxon>Sordariomycetes</taxon>
        <taxon>Sordariomycetidae</taxon>
        <taxon>Sordariales</taxon>
        <taxon>Chaetomiaceae</taxon>
        <taxon>Staphylotrichum</taxon>
    </lineage>
</organism>